<feature type="compositionally biased region" description="Basic and acidic residues" evidence="8">
    <location>
        <begin position="590"/>
        <end position="599"/>
    </location>
</feature>
<evidence type="ECO:0000313" key="12">
    <source>
        <dbReference type="Proteomes" id="UP000694621"/>
    </source>
</evidence>
<dbReference type="FunFam" id="1.10.150.50:FF:000002">
    <property type="entry name" value="PTPRF interacting protein alpha 1"/>
    <property type="match status" value="1"/>
</dbReference>
<dbReference type="InterPro" id="IPR037622">
    <property type="entry name" value="LIP-1_SAM_3"/>
</dbReference>
<evidence type="ECO:0000256" key="3">
    <source>
        <dbReference type="ARBA" id="ARBA00022490"/>
    </source>
</evidence>
<feature type="region of interest" description="Disordered" evidence="8">
    <location>
        <begin position="590"/>
        <end position="761"/>
    </location>
</feature>
<evidence type="ECO:0000313" key="11">
    <source>
        <dbReference type="Ensembl" id="ENSAMXP00005040359.1"/>
    </source>
</evidence>
<evidence type="ECO:0000256" key="1">
    <source>
        <dbReference type="ARBA" id="ARBA00004496"/>
    </source>
</evidence>
<feature type="region of interest" description="Disordered" evidence="8">
    <location>
        <begin position="439"/>
        <end position="475"/>
    </location>
</feature>
<feature type="coiled-coil region" evidence="7">
    <location>
        <begin position="53"/>
        <end position="87"/>
    </location>
</feature>
<dbReference type="PANTHER" id="PTHR12587:SF15">
    <property type="entry name" value="LIPRIN-ALPHA-1"/>
    <property type="match status" value="1"/>
</dbReference>
<keyword evidence="3" id="KW-0963">Cytoplasm</keyword>
<dbReference type="Ensembl" id="ENSAMXT00005043946.1">
    <property type="protein sequence ID" value="ENSAMXP00005040359.1"/>
    <property type="gene ID" value="ENSAMXG00005018487.1"/>
</dbReference>
<dbReference type="GO" id="GO:0050808">
    <property type="term" value="P:synapse organization"/>
    <property type="evidence" value="ECO:0007669"/>
    <property type="project" value="TreeGrafter"/>
</dbReference>
<feature type="transmembrane region" description="Helical" evidence="9">
    <location>
        <begin position="12"/>
        <end position="34"/>
    </location>
</feature>
<dbReference type="Proteomes" id="UP000694621">
    <property type="component" value="Unplaced"/>
</dbReference>
<dbReference type="GO" id="GO:0048786">
    <property type="term" value="C:presynaptic active zone"/>
    <property type="evidence" value="ECO:0007669"/>
    <property type="project" value="TreeGrafter"/>
</dbReference>
<evidence type="ECO:0000256" key="5">
    <source>
        <dbReference type="ARBA" id="ARBA00022737"/>
    </source>
</evidence>
<dbReference type="Gene3D" id="1.10.150.50">
    <property type="entry name" value="Transcription Factor, Ets-1"/>
    <property type="match status" value="3"/>
</dbReference>
<accession>A0A8B9KUK3</accession>
<proteinExistence type="inferred from homology"/>
<dbReference type="CDD" id="cd09565">
    <property type="entry name" value="SAM_liprin-alpha1_2_3_4_repeat2"/>
    <property type="match status" value="1"/>
</dbReference>
<dbReference type="FunFam" id="1.10.150.50:FF:000004">
    <property type="entry name" value="PTPRF interacting protein alpha 1"/>
    <property type="match status" value="1"/>
</dbReference>
<evidence type="ECO:0000256" key="2">
    <source>
        <dbReference type="ARBA" id="ARBA00007026"/>
    </source>
</evidence>
<feature type="compositionally biased region" description="Basic and acidic residues" evidence="8">
    <location>
        <begin position="271"/>
        <end position="309"/>
    </location>
</feature>
<organism evidence="11 12">
    <name type="scientific">Astyanax mexicanus</name>
    <name type="common">Blind cave fish</name>
    <name type="synonym">Astyanax fasciatus mexicanus</name>
    <dbReference type="NCBI Taxonomy" id="7994"/>
    <lineage>
        <taxon>Eukaryota</taxon>
        <taxon>Metazoa</taxon>
        <taxon>Chordata</taxon>
        <taxon>Craniata</taxon>
        <taxon>Vertebrata</taxon>
        <taxon>Euteleostomi</taxon>
        <taxon>Actinopterygii</taxon>
        <taxon>Neopterygii</taxon>
        <taxon>Teleostei</taxon>
        <taxon>Ostariophysi</taxon>
        <taxon>Characiformes</taxon>
        <taxon>Characoidei</taxon>
        <taxon>Acestrorhamphidae</taxon>
        <taxon>Acestrorhamphinae</taxon>
        <taxon>Astyanax</taxon>
    </lineage>
</organism>
<dbReference type="InterPro" id="IPR037620">
    <property type="entry name" value="LIP-1_SAM_1"/>
</dbReference>
<feature type="compositionally biased region" description="Low complexity" evidence="8">
    <location>
        <begin position="615"/>
        <end position="637"/>
    </location>
</feature>
<feature type="region of interest" description="Disordered" evidence="8">
    <location>
        <begin position="271"/>
        <end position="316"/>
    </location>
</feature>
<dbReference type="PROSITE" id="PS50105">
    <property type="entry name" value="SAM_DOMAIN"/>
    <property type="match status" value="3"/>
</dbReference>
<dbReference type="SMART" id="SM00454">
    <property type="entry name" value="SAM"/>
    <property type="match status" value="3"/>
</dbReference>
<feature type="compositionally biased region" description="Low complexity" evidence="8">
    <location>
        <begin position="705"/>
        <end position="719"/>
    </location>
</feature>
<comment type="subcellular location">
    <subcellularLocation>
        <location evidence="1">Cytoplasm</location>
    </subcellularLocation>
</comment>
<name>A0A8B9KUK3_ASTMX</name>
<keyword evidence="5" id="KW-0677">Repeat</keyword>
<evidence type="ECO:0000256" key="8">
    <source>
        <dbReference type="SAM" id="MobiDB-lite"/>
    </source>
</evidence>
<dbReference type="CDD" id="cd09562">
    <property type="entry name" value="SAM_liprin-alpha1_2_3_4_repeat1"/>
    <property type="match status" value="1"/>
</dbReference>
<dbReference type="GO" id="GO:0005737">
    <property type="term" value="C:cytoplasm"/>
    <property type="evidence" value="ECO:0007669"/>
    <property type="project" value="UniProtKB-SubCell"/>
</dbReference>
<feature type="domain" description="SAM" evidence="10">
    <location>
        <begin position="899"/>
        <end position="956"/>
    </location>
</feature>
<dbReference type="CDD" id="cd09568">
    <property type="entry name" value="SAM_liprin-alpha1_2_3_4_repeat3"/>
    <property type="match status" value="1"/>
</dbReference>
<keyword evidence="6 7" id="KW-0175">Coiled coil</keyword>
<dbReference type="Pfam" id="PF07647">
    <property type="entry name" value="SAM_2"/>
    <property type="match status" value="1"/>
</dbReference>
<evidence type="ECO:0000259" key="10">
    <source>
        <dbReference type="PROSITE" id="PS50105"/>
    </source>
</evidence>
<dbReference type="InterPro" id="IPR001660">
    <property type="entry name" value="SAM"/>
</dbReference>
<feature type="domain" description="SAM" evidence="10">
    <location>
        <begin position="980"/>
        <end position="1049"/>
    </location>
</feature>
<feature type="region of interest" description="Disordered" evidence="8">
    <location>
        <begin position="1082"/>
        <end position="1119"/>
    </location>
</feature>
<protein>
    <submittedName>
        <fullName evidence="11">PTPRF interacting protein alpha 1</fullName>
    </submittedName>
</protein>
<feature type="compositionally biased region" description="Basic and acidic residues" evidence="8">
    <location>
        <begin position="1108"/>
        <end position="1119"/>
    </location>
</feature>
<dbReference type="InterPro" id="IPR057892">
    <property type="entry name" value="LIP-1_CC2"/>
</dbReference>
<dbReference type="Pfam" id="PF00536">
    <property type="entry name" value="SAM_1"/>
    <property type="match status" value="1"/>
</dbReference>
<feature type="coiled-coil region" evidence="7">
    <location>
        <begin position="362"/>
        <end position="396"/>
    </location>
</feature>
<keyword evidence="9" id="KW-0812">Transmembrane</keyword>
<feature type="domain" description="SAM" evidence="10">
    <location>
        <begin position="777"/>
        <end position="843"/>
    </location>
</feature>
<dbReference type="Pfam" id="PF25526">
    <property type="entry name" value="LIP-1"/>
    <property type="match status" value="1"/>
</dbReference>
<feature type="compositionally biased region" description="Basic and acidic residues" evidence="8">
    <location>
        <begin position="688"/>
        <end position="697"/>
    </location>
</feature>
<sequence>ISRYSMFSVQTHFLMSFYGIFLFLNPTLCLFGVLTCSPVCLCVQEFAALTKEVNMCREQLLEREEEIAELKAERNNTRLLLEHLECLVSRHERSLRMTVVKRQAQSPAGVSSEVEVLKALKSLFEHHKALDEKVAQEIQDHLYITISHSFPGLTEQVTLTCDCALLQRSSDGSLGPDEDVGKVVELQEVMDRQSKELLQMKERVVSLSNRVSELEEDLDTARKDLIKSEDMNTRLQRDLRESIAQKEDMEERITTLEKRYLAAQREATSVHDLNDKLENELANKDASQDSKETKAQRKVHHAQEPEKQRNPRCLPHHLPAPPPPCGCLFGPHNPPPTVKHILTITGRVPAHTGTDLIVLFLHFQAEERHGNVEERLRQMEAQLEEKNQELLRVREFNSHISHLSSSGNALIRELEHTKKLIEDAHHDKEQLLIQIETMRSESEQDRSRSNSILHQGRSHMGSTPDFRYPVSASSMMDSHSDHYSSALVLRRPQKGRAAALRDEPSKVQTLNEQEWERVQQANVLAKVAYAFESDVDLSDMEDDRETIFSSVDLLSPAGQADAQTLALMLQEQLDAINNEIRMIQEEKESTAMRAEEIESRVGSGESLGGRFRSMGSIPPSFHGSSHSGSSPPGSGHSTPRRAPRSPNREADRMGVMTLPIQDDKATIQCETSPPSTPRSMRLSKGHAASHEDIRDIRSIAGLQDGQGSNPSSSNSSQDSLNKAAKKKSIKSSIGRLFGKKEKGRPNPSGKDSPSQGTDLPPSLLEEARRQGLPFAQWDGPTVVVWLELWVGMPAWYVAACRANVKSGAIMSALSDTEIQREIGISNPLHRLKLRLAIQEIMSLTSPSAPPTSRTSTGNVWLTHEEMESLAATPPTEDDEGSWAQTLAYGDMNHEWIGNDWLPSLGLPQYRSYFMESLVDARMLDHLTKKDLRGQLKMVDSFHRNSFQCGVMCLRRMNYDRKELEKRREESQVEVKDVLVWSNERVIKWVQSIGLKEYANNLVESGVHGALMSLDETFDHNALALLLQIPTQSTQARAVLEREYNNLLSLGTERKLEEDDDKNFRRAPSWRKKFRPKDVRGLGVGSADTLPANFRVTNSSSPALQPKKHQLDGMNCREQR</sequence>
<dbReference type="InterPro" id="IPR013761">
    <property type="entry name" value="SAM/pointed_sf"/>
</dbReference>
<keyword evidence="9" id="KW-1133">Transmembrane helix</keyword>
<dbReference type="PANTHER" id="PTHR12587">
    <property type="entry name" value="LAR INTERACTING PROTEIN LIP -RELATED PROTEIN"/>
    <property type="match status" value="1"/>
</dbReference>
<dbReference type="AlphaFoldDB" id="A0A8B9KUK3"/>
<dbReference type="SUPFAM" id="SSF47769">
    <property type="entry name" value="SAM/Pointed domain"/>
    <property type="match status" value="3"/>
</dbReference>
<feature type="compositionally biased region" description="Basic and acidic residues" evidence="8">
    <location>
        <begin position="439"/>
        <end position="448"/>
    </location>
</feature>
<evidence type="ECO:0000256" key="6">
    <source>
        <dbReference type="ARBA" id="ARBA00023054"/>
    </source>
</evidence>
<dbReference type="InterPro" id="IPR029515">
    <property type="entry name" value="Liprin"/>
</dbReference>
<keyword evidence="9" id="KW-0472">Membrane</keyword>
<evidence type="ECO:0000256" key="7">
    <source>
        <dbReference type="SAM" id="Coils"/>
    </source>
</evidence>
<comment type="similarity">
    <text evidence="2">Belongs to the liprin family. Liprin-alpha subfamily.</text>
</comment>
<reference evidence="11" key="1">
    <citation type="submission" date="2025-08" db="UniProtKB">
        <authorList>
            <consortium name="Ensembl"/>
        </authorList>
    </citation>
    <scope>IDENTIFICATION</scope>
</reference>
<keyword evidence="4" id="KW-0597">Phosphoprotein</keyword>
<dbReference type="InterPro" id="IPR037621">
    <property type="entry name" value="LIP-1_SAM_2"/>
</dbReference>
<evidence type="ECO:0000256" key="9">
    <source>
        <dbReference type="SAM" id="Phobius"/>
    </source>
</evidence>
<dbReference type="FunFam" id="1.10.150.50:FF:000003">
    <property type="entry name" value="liprin-alpha-2 isoform X1"/>
    <property type="match status" value="1"/>
</dbReference>
<evidence type="ECO:0000256" key="4">
    <source>
        <dbReference type="ARBA" id="ARBA00022553"/>
    </source>
</evidence>